<feature type="transmembrane region" description="Helical" evidence="6">
    <location>
        <begin position="116"/>
        <end position="136"/>
    </location>
</feature>
<evidence type="ECO:0000256" key="1">
    <source>
        <dbReference type="ARBA" id="ARBA00004651"/>
    </source>
</evidence>
<evidence type="ECO:0000313" key="8">
    <source>
        <dbReference type="Proteomes" id="UP001244443"/>
    </source>
</evidence>
<feature type="transmembrane region" description="Helical" evidence="6">
    <location>
        <begin position="142"/>
        <end position="163"/>
    </location>
</feature>
<evidence type="ECO:0000256" key="3">
    <source>
        <dbReference type="ARBA" id="ARBA00022692"/>
    </source>
</evidence>
<comment type="subcellular location">
    <subcellularLocation>
        <location evidence="1">Cell membrane</location>
        <topology evidence="1">Multi-pass membrane protein</topology>
    </subcellularLocation>
</comment>
<evidence type="ECO:0000256" key="5">
    <source>
        <dbReference type="ARBA" id="ARBA00023136"/>
    </source>
</evidence>
<proteinExistence type="predicted"/>
<dbReference type="InterPro" id="IPR001123">
    <property type="entry name" value="LeuE-type"/>
</dbReference>
<dbReference type="EMBL" id="CP129970">
    <property type="protein sequence ID" value="WMN07168.1"/>
    <property type="molecule type" value="Genomic_DNA"/>
</dbReference>
<dbReference type="RefSeq" id="WP_308357240.1">
    <property type="nucleotide sequence ID" value="NZ_CP129970.2"/>
</dbReference>
<dbReference type="AlphaFoldDB" id="A0AA51N6Z9"/>
<keyword evidence="2" id="KW-1003">Cell membrane</keyword>
<keyword evidence="5 6" id="KW-0472">Membrane</keyword>
<dbReference type="Pfam" id="PF01810">
    <property type="entry name" value="LysE"/>
    <property type="match status" value="1"/>
</dbReference>
<dbReference type="PANTHER" id="PTHR30086">
    <property type="entry name" value="ARGININE EXPORTER PROTEIN ARGO"/>
    <property type="match status" value="1"/>
</dbReference>
<dbReference type="Proteomes" id="UP001244443">
    <property type="component" value="Chromosome"/>
</dbReference>
<evidence type="ECO:0000313" key="7">
    <source>
        <dbReference type="EMBL" id="WMN07168.1"/>
    </source>
</evidence>
<name>A0AA51N6Z9_9BACT</name>
<feature type="transmembrane region" description="Helical" evidence="6">
    <location>
        <begin position="39"/>
        <end position="59"/>
    </location>
</feature>
<keyword evidence="4 6" id="KW-1133">Transmembrane helix</keyword>
<accession>A0AA51N6Z9</accession>
<reference evidence="7" key="1">
    <citation type="submission" date="2023-08" db="EMBL/GenBank/DDBJ databases">
        <title>Comparative genomics and taxonomic characterization of three novel marine species of genus Marivirga.</title>
        <authorList>
            <person name="Muhammad N."/>
            <person name="Kim S.-G."/>
        </authorList>
    </citation>
    <scope>NUCLEOTIDE SEQUENCE [LARGE SCALE GENOMIC DNA]</scope>
    <source>
        <strain evidence="7">ABR2-2</strain>
    </source>
</reference>
<sequence>MLAVISKGILFGLLLAVMLGPVFFALIQNSIIKGFKVGIYMAIGIAVADTSYIFLMYFGVRLFQNNDVVSFWMGVLGGLIILISGILSLRKKTIHLESQEVNTQRTNFFKQFAKGFILNGINPFVLLYWLGVMTLVTKSYGYTQTEVIVFFSGIIGTLIITDFSKVALSHRLRTWVTPKRLNVLNKIVGVALILFSFRLFYHAVEHYNF</sequence>
<protein>
    <submittedName>
        <fullName evidence="7">LysE family translocator</fullName>
    </submittedName>
</protein>
<feature type="transmembrane region" description="Helical" evidence="6">
    <location>
        <begin position="71"/>
        <end position="89"/>
    </location>
</feature>
<evidence type="ECO:0000256" key="2">
    <source>
        <dbReference type="ARBA" id="ARBA00022475"/>
    </source>
</evidence>
<keyword evidence="8" id="KW-1185">Reference proteome</keyword>
<feature type="transmembrane region" description="Helical" evidence="6">
    <location>
        <begin position="6"/>
        <end position="27"/>
    </location>
</feature>
<feature type="transmembrane region" description="Helical" evidence="6">
    <location>
        <begin position="183"/>
        <end position="201"/>
    </location>
</feature>
<organism evidence="7 8">
    <name type="scientific">Marivirga arenosa</name>
    <dbReference type="NCBI Taxonomy" id="3059076"/>
    <lineage>
        <taxon>Bacteria</taxon>
        <taxon>Pseudomonadati</taxon>
        <taxon>Bacteroidota</taxon>
        <taxon>Cytophagia</taxon>
        <taxon>Cytophagales</taxon>
        <taxon>Marivirgaceae</taxon>
        <taxon>Marivirga</taxon>
    </lineage>
</organism>
<keyword evidence="3 6" id="KW-0812">Transmembrane</keyword>
<evidence type="ECO:0000256" key="4">
    <source>
        <dbReference type="ARBA" id="ARBA00022989"/>
    </source>
</evidence>
<dbReference type="PANTHER" id="PTHR30086:SF20">
    <property type="entry name" value="ARGININE EXPORTER PROTEIN ARGO-RELATED"/>
    <property type="match status" value="1"/>
</dbReference>
<evidence type="ECO:0000256" key="6">
    <source>
        <dbReference type="SAM" id="Phobius"/>
    </source>
</evidence>
<dbReference type="GO" id="GO:0005886">
    <property type="term" value="C:plasma membrane"/>
    <property type="evidence" value="ECO:0007669"/>
    <property type="project" value="UniProtKB-SubCell"/>
</dbReference>
<dbReference type="GO" id="GO:0015171">
    <property type="term" value="F:amino acid transmembrane transporter activity"/>
    <property type="evidence" value="ECO:0007669"/>
    <property type="project" value="TreeGrafter"/>
</dbReference>
<gene>
    <name evidence="7" type="ORF">QYS48_28015</name>
</gene>